<organism evidence="6 7">
    <name type="scientific">Faecalibacterium prausnitzii</name>
    <dbReference type="NCBI Taxonomy" id="853"/>
    <lineage>
        <taxon>Bacteria</taxon>
        <taxon>Bacillati</taxon>
        <taxon>Bacillota</taxon>
        <taxon>Clostridia</taxon>
        <taxon>Eubacteriales</taxon>
        <taxon>Oscillospiraceae</taxon>
        <taxon>Faecalibacterium</taxon>
    </lineage>
</organism>
<feature type="domain" description="HTH lysR-type" evidence="5">
    <location>
        <begin position="1"/>
        <end position="58"/>
    </location>
</feature>
<dbReference type="InterPro" id="IPR036388">
    <property type="entry name" value="WH-like_DNA-bd_sf"/>
</dbReference>
<evidence type="ECO:0000313" key="6">
    <source>
        <dbReference type="EMBL" id="RAW51880.1"/>
    </source>
</evidence>
<evidence type="ECO:0000256" key="4">
    <source>
        <dbReference type="ARBA" id="ARBA00023163"/>
    </source>
</evidence>
<evidence type="ECO:0000259" key="5">
    <source>
        <dbReference type="PROSITE" id="PS50931"/>
    </source>
</evidence>
<dbReference type="SUPFAM" id="SSF53850">
    <property type="entry name" value="Periplasmic binding protein-like II"/>
    <property type="match status" value="1"/>
</dbReference>
<dbReference type="PANTHER" id="PTHR30126">
    <property type="entry name" value="HTH-TYPE TRANSCRIPTIONAL REGULATOR"/>
    <property type="match status" value="1"/>
</dbReference>
<dbReference type="SUPFAM" id="SSF46785">
    <property type="entry name" value="Winged helix' DNA-binding domain"/>
    <property type="match status" value="1"/>
</dbReference>
<comment type="similarity">
    <text evidence="1">Belongs to the LysR transcriptional regulatory family.</text>
</comment>
<accession>A0A329TSN9</accession>
<dbReference type="CDD" id="cd05466">
    <property type="entry name" value="PBP2_LTTR_substrate"/>
    <property type="match status" value="1"/>
</dbReference>
<dbReference type="RefSeq" id="WP_112114518.1">
    <property type="nucleotide sequence ID" value="NZ_PRKZ01000001.1"/>
</dbReference>
<gene>
    <name evidence="6" type="ORF">C4N25_00245</name>
</gene>
<dbReference type="AlphaFoldDB" id="A0A329TSN9"/>
<dbReference type="EMBL" id="PRKZ01000001">
    <property type="protein sequence ID" value="RAW51880.1"/>
    <property type="molecule type" value="Genomic_DNA"/>
</dbReference>
<name>A0A329TSN9_9FIRM</name>
<dbReference type="FunFam" id="1.10.10.10:FF:000001">
    <property type="entry name" value="LysR family transcriptional regulator"/>
    <property type="match status" value="1"/>
</dbReference>
<dbReference type="InterPro" id="IPR000847">
    <property type="entry name" value="LysR_HTH_N"/>
</dbReference>
<dbReference type="Pfam" id="PF03466">
    <property type="entry name" value="LysR_substrate"/>
    <property type="match status" value="1"/>
</dbReference>
<dbReference type="Pfam" id="PF00126">
    <property type="entry name" value="HTH_1"/>
    <property type="match status" value="1"/>
</dbReference>
<dbReference type="InterPro" id="IPR005119">
    <property type="entry name" value="LysR_subst-bd"/>
</dbReference>
<keyword evidence="4" id="KW-0804">Transcription</keyword>
<dbReference type="InterPro" id="IPR036390">
    <property type="entry name" value="WH_DNA-bd_sf"/>
</dbReference>
<dbReference type="Gene3D" id="3.40.190.290">
    <property type="match status" value="1"/>
</dbReference>
<reference evidence="6 7" key="1">
    <citation type="submission" date="2018-02" db="EMBL/GenBank/DDBJ databases">
        <title>Complete genome sequencing of Faecalibacterium prausnitzii strains isolated from the human gut.</title>
        <authorList>
            <person name="Fitzgerald B.C."/>
            <person name="Shkoporov A.N."/>
            <person name="Ross P.R."/>
            <person name="Hill C."/>
        </authorList>
    </citation>
    <scope>NUCLEOTIDE SEQUENCE [LARGE SCALE GENOMIC DNA]</scope>
    <source>
        <strain evidence="6 7">APC942/8-14-2</strain>
    </source>
</reference>
<keyword evidence="2" id="KW-0805">Transcription regulation</keyword>
<evidence type="ECO:0000256" key="2">
    <source>
        <dbReference type="ARBA" id="ARBA00023015"/>
    </source>
</evidence>
<keyword evidence="3" id="KW-0238">DNA-binding</keyword>
<dbReference type="GO" id="GO:0003700">
    <property type="term" value="F:DNA-binding transcription factor activity"/>
    <property type="evidence" value="ECO:0007669"/>
    <property type="project" value="InterPro"/>
</dbReference>
<protein>
    <submittedName>
        <fullName evidence="6">LysR family transcriptional regulator</fullName>
    </submittedName>
</protein>
<dbReference type="Proteomes" id="UP000251634">
    <property type="component" value="Unassembled WGS sequence"/>
</dbReference>
<evidence type="ECO:0000256" key="3">
    <source>
        <dbReference type="ARBA" id="ARBA00023125"/>
    </source>
</evidence>
<evidence type="ECO:0000256" key="1">
    <source>
        <dbReference type="ARBA" id="ARBA00009437"/>
    </source>
</evidence>
<dbReference type="PROSITE" id="PS50931">
    <property type="entry name" value="HTH_LYSR"/>
    <property type="match status" value="1"/>
</dbReference>
<comment type="caution">
    <text evidence="6">The sequence shown here is derived from an EMBL/GenBank/DDBJ whole genome shotgun (WGS) entry which is preliminary data.</text>
</comment>
<dbReference type="Gene3D" id="1.10.10.10">
    <property type="entry name" value="Winged helix-like DNA-binding domain superfamily/Winged helix DNA-binding domain"/>
    <property type="match status" value="1"/>
</dbReference>
<evidence type="ECO:0000313" key="7">
    <source>
        <dbReference type="Proteomes" id="UP000251634"/>
    </source>
</evidence>
<dbReference type="GO" id="GO:0000976">
    <property type="term" value="F:transcription cis-regulatory region binding"/>
    <property type="evidence" value="ECO:0007669"/>
    <property type="project" value="TreeGrafter"/>
</dbReference>
<sequence>MELKQLEYFTIVCEKGSFSQAAECLYTSQPNVSKVISSLEKELGRKLVERSSRGLRITPYGETVRDYAKVILKHASLISSMATHHNGKKFTLATYPSNMITNLLVDFYRHWGREYIVEHQEGSVEEVSNWVASGQTEIGIVYIAQRQLAAFRHILGHKNLEFEPLDVKEACVYVGPNHPYYERDCVDFSELSSLRFIGAVRDYFSMEHHLDRVSLGAISTKDLTYSIYSNSDHMTINALMQTDLCSLGINFMHQPYKHYDIKNLKINGCEPFLLIGIVRPEGDELSEAAQWFIENFKKLL</sequence>
<dbReference type="PANTHER" id="PTHR30126:SF40">
    <property type="entry name" value="HTH-TYPE TRANSCRIPTIONAL REGULATOR GLTR"/>
    <property type="match status" value="1"/>
</dbReference>
<proteinExistence type="inferred from homology"/>
<dbReference type="PRINTS" id="PR00039">
    <property type="entry name" value="HTHLYSR"/>
</dbReference>